<keyword evidence="2" id="KW-1185">Reference proteome</keyword>
<dbReference type="AlphaFoldDB" id="A0A5C8PC19"/>
<comment type="caution">
    <text evidence="1">The sequence shown here is derived from an EMBL/GenBank/DDBJ whole genome shotgun (WGS) entry which is preliminary data.</text>
</comment>
<evidence type="ECO:0000313" key="2">
    <source>
        <dbReference type="Proteomes" id="UP000321638"/>
    </source>
</evidence>
<dbReference type="Proteomes" id="UP000321638">
    <property type="component" value="Unassembled WGS sequence"/>
</dbReference>
<gene>
    <name evidence="1" type="ORF">FHP25_33675</name>
</gene>
<proteinExistence type="predicted"/>
<reference evidence="1 2" key="1">
    <citation type="submission" date="2019-06" db="EMBL/GenBank/DDBJ databases">
        <title>New taxonomy in bacterial strain CC-CFT640, isolated from vineyard.</title>
        <authorList>
            <person name="Lin S.-Y."/>
            <person name="Tsai C.-F."/>
            <person name="Young C.-C."/>
        </authorList>
    </citation>
    <scope>NUCLEOTIDE SEQUENCE [LARGE SCALE GENOMIC DNA]</scope>
    <source>
        <strain evidence="1 2">CC-CFT640</strain>
    </source>
</reference>
<sequence length="64" mass="7675">MIPVNSGDVVELENGDFRYVPTGEVIPRNETRLSPDDNYWRCYWHQNGQELTRKMCFWRPVRDS</sequence>
<accession>A0A5C8PC19</accession>
<evidence type="ECO:0000313" key="1">
    <source>
        <dbReference type="EMBL" id="TXL70604.1"/>
    </source>
</evidence>
<name>A0A5C8PC19_9HYPH</name>
<organism evidence="1 2">
    <name type="scientific">Vineibacter terrae</name>
    <dbReference type="NCBI Taxonomy" id="2586908"/>
    <lineage>
        <taxon>Bacteria</taxon>
        <taxon>Pseudomonadati</taxon>
        <taxon>Pseudomonadota</taxon>
        <taxon>Alphaproteobacteria</taxon>
        <taxon>Hyphomicrobiales</taxon>
        <taxon>Vineibacter</taxon>
    </lineage>
</organism>
<dbReference type="EMBL" id="VDUZ01000056">
    <property type="protein sequence ID" value="TXL70604.1"/>
    <property type="molecule type" value="Genomic_DNA"/>
</dbReference>
<protein>
    <submittedName>
        <fullName evidence="1">Uncharacterized protein</fullName>
    </submittedName>
</protein>